<evidence type="ECO:0000256" key="10">
    <source>
        <dbReference type="ARBA" id="ARBA00023237"/>
    </source>
</evidence>
<dbReference type="InterPro" id="IPR012910">
    <property type="entry name" value="Plug_dom"/>
</dbReference>
<dbReference type="InterPro" id="IPR039426">
    <property type="entry name" value="TonB-dep_rcpt-like"/>
</dbReference>
<evidence type="ECO:0000256" key="4">
    <source>
        <dbReference type="ARBA" id="ARBA00022496"/>
    </source>
</evidence>
<gene>
    <name evidence="16" type="ORF">WG901_19525</name>
</gene>
<dbReference type="Pfam" id="PF00593">
    <property type="entry name" value="TonB_dep_Rec_b-barrel"/>
    <property type="match status" value="1"/>
</dbReference>
<feature type="signal peptide" evidence="13">
    <location>
        <begin position="1"/>
        <end position="25"/>
    </location>
</feature>
<organism evidence="16 17">
    <name type="scientific">Novosphingobium anseongense</name>
    <dbReference type="NCBI Taxonomy" id="3133436"/>
    <lineage>
        <taxon>Bacteria</taxon>
        <taxon>Pseudomonadati</taxon>
        <taxon>Pseudomonadota</taxon>
        <taxon>Alphaproteobacteria</taxon>
        <taxon>Sphingomonadales</taxon>
        <taxon>Sphingomonadaceae</taxon>
        <taxon>Novosphingobium</taxon>
    </lineage>
</organism>
<evidence type="ECO:0000259" key="14">
    <source>
        <dbReference type="Pfam" id="PF00593"/>
    </source>
</evidence>
<evidence type="ECO:0000313" key="16">
    <source>
        <dbReference type="EMBL" id="MEJ5978853.1"/>
    </source>
</evidence>
<keyword evidence="8 12" id="KW-0798">TonB box</keyword>
<keyword evidence="3 11" id="KW-1134">Transmembrane beta strand</keyword>
<keyword evidence="4" id="KW-0410">Iron transport</keyword>
<sequence length="762" mass="81679">MKLFSSTTVITLATVMALAAGQAQAQSVADATGSDAADVTSEIIVTAQRRAERSVDVPITVTTLGSEQLATANVRDLADITKITPSLRFDSAAAFFQPTIRGVGTSVVTPGGGANVGIYVDGFYSPNPLAANGQLMNVQSVQVLKGPQGTLFGRNTTGGAILIQSAEPSEDTSAQFKASYGRFNQLQTQGYATTGLAPGFAVDLEGMYRRGDGFQTNIVTGNDKVGKYRSWSVRAGLKADLTDGASLLVRYQHSDINDPTSVVFNSYVDPVLGIGAPSFAPAGSFTTKPNEVALDQRTFFKSISNVVQATLNIDAGFADFTSYSQYRRENSDISEDLDGTAAKVFQIGIPIENETFSQEFLLNSKPGGKLQWTAGLFYFSNRDTYETYLDLFAIARTLGNRLGGSSTTTRSAAAFIDATYEISPQLFVTAGARYAHDEVVDAKYVVGPLSSGGAPLTAISVPSIKSDRVTPRFVLRYKPSDQSSIYASFTRGYKAAVIDAGGSCQNPVNLPSPSNPTGAGFTCNDVKPEKIDAYEVGFKYGSQGLSLEAAGFYYDYKNLQISVYSGSGLASITNAATSEIYGLEGALRYEFSDAFEINLGASWTHARYKEFVNAPIYARCPGNRGCSGSAVGPVFPFEATFPVVSGTTLRNTTMQRTPEFTGNIGARYRTDLAGGKLQVSGNLYYTSSFNFGPSGVQFPQKGYEVVSARVQWTDPSETYTLALWGENLTNKRFLTAVQYNSFGLDANWNQPVTYGVELSARF</sequence>
<feature type="chain" id="PRO_5045962973" evidence="13">
    <location>
        <begin position="26"/>
        <end position="762"/>
    </location>
</feature>
<keyword evidence="17" id="KW-1185">Reference proteome</keyword>
<evidence type="ECO:0000256" key="13">
    <source>
        <dbReference type="SAM" id="SignalP"/>
    </source>
</evidence>
<dbReference type="CDD" id="cd01347">
    <property type="entry name" value="ligand_gated_channel"/>
    <property type="match status" value="1"/>
</dbReference>
<dbReference type="InterPro" id="IPR000531">
    <property type="entry name" value="Beta-barrel_TonB"/>
</dbReference>
<keyword evidence="13" id="KW-0732">Signal</keyword>
<evidence type="ECO:0000256" key="1">
    <source>
        <dbReference type="ARBA" id="ARBA00004571"/>
    </source>
</evidence>
<dbReference type="Pfam" id="PF07715">
    <property type="entry name" value="Plug"/>
    <property type="match status" value="1"/>
</dbReference>
<name>A0ABU8S0J1_9SPHN</name>
<keyword evidence="9 11" id="KW-0472">Membrane</keyword>
<dbReference type="PROSITE" id="PS52016">
    <property type="entry name" value="TONB_DEPENDENT_REC_3"/>
    <property type="match status" value="1"/>
</dbReference>
<dbReference type="Proteomes" id="UP001361239">
    <property type="component" value="Unassembled WGS sequence"/>
</dbReference>
<evidence type="ECO:0000256" key="11">
    <source>
        <dbReference type="PROSITE-ProRule" id="PRU01360"/>
    </source>
</evidence>
<evidence type="ECO:0000256" key="5">
    <source>
        <dbReference type="ARBA" id="ARBA00022692"/>
    </source>
</evidence>
<comment type="subcellular location">
    <subcellularLocation>
        <location evidence="1 11">Cell outer membrane</location>
        <topology evidence="1 11">Multi-pass membrane protein</topology>
    </subcellularLocation>
</comment>
<feature type="domain" description="TonB-dependent receptor plug" evidence="15">
    <location>
        <begin position="56"/>
        <end position="160"/>
    </location>
</feature>
<comment type="similarity">
    <text evidence="11 12">Belongs to the TonB-dependent receptor family.</text>
</comment>
<keyword evidence="5 11" id="KW-0812">Transmembrane</keyword>
<evidence type="ECO:0000256" key="2">
    <source>
        <dbReference type="ARBA" id="ARBA00022448"/>
    </source>
</evidence>
<evidence type="ECO:0000313" key="17">
    <source>
        <dbReference type="Proteomes" id="UP001361239"/>
    </source>
</evidence>
<keyword evidence="10 11" id="KW-0998">Cell outer membrane</keyword>
<keyword evidence="7" id="KW-0406">Ion transport</keyword>
<dbReference type="SUPFAM" id="SSF56935">
    <property type="entry name" value="Porins"/>
    <property type="match status" value="1"/>
</dbReference>
<evidence type="ECO:0000256" key="9">
    <source>
        <dbReference type="ARBA" id="ARBA00023136"/>
    </source>
</evidence>
<reference evidence="16 17" key="1">
    <citation type="submission" date="2024-03" db="EMBL/GenBank/DDBJ databases">
        <authorList>
            <person name="Jo J.-H."/>
        </authorList>
    </citation>
    <scope>NUCLEOTIDE SEQUENCE [LARGE SCALE GENOMIC DNA]</scope>
    <source>
        <strain evidence="16 17">PS1R-30</strain>
    </source>
</reference>
<evidence type="ECO:0000256" key="3">
    <source>
        <dbReference type="ARBA" id="ARBA00022452"/>
    </source>
</evidence>
<comment type="caution">
    <text evidence="16">The sequence shown here is derived from an EMBL/GenBank/DDBJ whole genome shotgun (WGS) entry which is preliminary data.</text>
</comment>
<evidence type="ECO:0000259" key="15">
    <source>
        <dbReference type="Pfam" id="PF07715"/>
    </source>
</evidence>
<dbReference type="Gene3D" id="2.40.170.20">
    <property type="entry name" value="TonB-dependent receptor, beta-barrel domain"/>
    <property type="match status" value="1"/>
</dbReference>
<feature type="domain" description="TonB-dependent receptor-like beta-barrel" evidence="14">
    <location>
        <begin position="169"/>
        <end position="728"/>
    </location>
</feature>
<keyword evidence="6" id="KW-0408">Iron</keyword>
<evidence type="ECO:0000256" key="12">
    <source>
        <dbReference type="RuleBase" id="RU003357"/>
    </source>
</evidence>
<dbReference type="PANTHER" id="PTHR32552">
    <property type="entry name" value="FERRICHROME IRON RECEPTOR-RELATED"/>
    <property type="match status" value="1"/>
</dbReference>
<dbReference type="RefSeq" id="WP_339588789.1">
    <property type="nucleotide sequence ID" value="NZ_JBBHJZ010000004.1"/>
</dbReference>
<accession>A0ABU8S0J1</accession>
<keyword evidence="16" id="KW-0675">Receptor</keyword>
<proteinExistence type="inferred from homology"/>
<protein>
    <submittedName>
        <fullName evidence="16">TonB-dependent receptor</fullName>
    </submittedName>
</protein>
<dbReference type="EMBL" id="JBBHJZ010000004">
    <property type="protein sequence ID" value="MEJ5978853.1"/>
    <property type="molecule type" value="Genomic_DNA"/>
</dbReference>
<dbReference type="InterPro" id="IPR036942">
    <property type="entry name" value="Beta-barrel_TonB_sf"/>
</dbReference>
<evidence type="ECO:0000256" key="8">
    <source>
        <dbReference type="ARBA" id="ARBA00023077"/>
    </source>
</evidence>
<dbReference type="PANTHER" id="PTHR32552:SF81">
    <property type="entry name" value="TONB-DEPENDENT OUTER MEMBRANE RECEPTOR"/>
    <property type="match status" value="1"/>
</dbReference>
<evidence type="ECO:0000256" key="6">
    <source>
        <dbReference type="ARBA" id="ARBA00023004"/>
    </source>
</evidence>
<keyword evidence="2 11" id="KW-0813">Transport</keyword>
<evidence type="ECO:0000256" key="7">
    <source>
        <dbReference type="ARBA" id="ARBA00023065"/>
    </source>
</evidence>